<dbReference type="PANTHER" id="PTHR22983:SF6">
    <property type="entry name" value="SERINE_THREONINE-PROTEIN KINASE 36"/>
    <property type="match status" value="1"/>
</dbReference>
<evidence type="ECO:0000256" key="5">
    <source>
        <dbReference type="ARBA" id="ARBA00022777"/>
    </source>
</evidence>
<feature type="domain" description="Protein kinase" evidence="10">
    <location>
        <begin position="4"/>
        <end position="254"/>
    </location>
</feature>
<evidence type="ECO:0000256" key="4">
    <source>
        <dbReference type="ARBA" id="ARBA00022741"/>
    </source>
</evidence>
<comment type="catalytic activity">
    <reaction evidence="8">
        <text>L-seryl-[protein] + ATP = O-phospho-L-seryl-[protein] + ADP + H(+)</text>
        <dbReference type="Rhea" id="RHEA:17989"/>
        <dbReference type="Rhea" id="RHEA-COMP:9863"/>
        <dbReference type="Rhea" id="RHEA-COMP:11604"/>
        <dbReference type="ChEBI" id="CHEBI:15378"/>
        <dbReference type="ChEBI" id="CHEBI:29999"/>
        <dbReference type="ChEBI" id="CHEBI:30616"/>
        <dbReference type="ChEBI" id="CHEBI:83421"/>
        <dbReference type="ChEBI" id="CHEBI:456216"/>
        <dbReference type="EC" id="2.7.11.1"/>
    </reaction>
</comment>
<feature type="binding site" evidence="9">
    <location>
        <position position="33"/>
    </location>
    <ligand>
        <name>ATP</name>
        <dbReference type="ChEBI" id="CHEBI:30616"/>
    </ligand>
</feature>
<dbReference type="SMART" id="SM00220">
    <property type="entry name" value="S_TKc"/>
    <property type="match status" value="1"/>
</dbReference>
<dbReference type="PROSITE" id="PS00108">
    <property type="entry name" value="PROTEIN_KINASE_ST"/>
    <property type="match status" value="1"/>
</dbReference>
<evidence type="ECO:0000256" key="1">
    <source>
        <dbReference type="ARBA" id="ARBA00012513"/>
    </source>
</evidence>
<dbReference type="PROSITE" id="PS00107">
    <property type="entry name" value="PROTEIN_KINASE_ATP"/>
    <property type="match status" value="1"/>
</dbReference>
<evidence type="ECO:0000313" key="11">
    <source>
        <dbReference type="EMBL" id="KAB7501949.1"/>
    </source>
</evidence>
<keyword evidence="6 9" id="KW-0067">ATP-binding</keyword>
<gene>
    <name evidence="11" type="primary">fu</name>
    <name evidence="11" type="ORF">Anas_04526</name>
</gene>
<dbReference type="FunFam" id="3.30.200.20:FF:000042">
    <property type="entry name" value="Aurora kinase A"/>
    <property type="match status" value="1"/>
</dbReference>
<sequence length="565" mass="64363">MENYENLGAIGEGSFGRVFKARCRRSGETVALKCIPKRNKVDRELKSLRRECEIQKELFHPNIVRMIDAFETEAEVVAVSEYVPIQLYSLLEKHGTLPEERVRDIACNLISAIYYLHSLRILHRDIKPQNILLTLKGEAKLCDFGFSRKMGINTYVLTSVKGTPLYMAPELIDENPYDHTADLWSLGCILFELLTGKPPFCTTSIVQLIKMVQHEHVKWPVNFGEICKNFLEGLLQKEPSKRLTWPYLLDHPWIKGGVTVIQSSVDPSPLTCPLSSSQQAIKEQQKRQLIKQGLSQPKILRNFSESAYGNMTPANDQQCVADICNNVEPVSHNQPGFCDEKIFKENIEMLNPQNMIELQTFNETVKNNEQNNVPINADVRQGFGSSVRKLSTISQETGFKDDDVADITSRIPSFVSEDRKDSMVNYLSNSIDSSRRGSRPSFPTTDNIAVSHLSNINEEKCSDKPIEKEEWLRFLDKNLSEVMNDSNTDIYYQHSEINMIISPLQNCNCPSEITEKINVMLMLPFVLEPIKFDKRKSIKDCKVVPNLIYALKFVSNGKKNDTIKC</sequence>
<dbReference type="PROSITE" id="PS50011">
    <property type="entry name" value="PROTEIN_KINASE_DOM"/>
    <property type="match status" value="1"/>
</dbReference>
<keyword evidence="5 11" id="KW-0418">Kinase</keyword>
<dbReference type="GO" id="GO:0005737">
    <property type="term" value="C:cytoplasm"/>
    <property type="evidence" value="ECO:0007669"/>
    <property type="project" value="TreeGrafter"/>
</dbReference>
<keyword evidence="2" id="KW-0723">Serine/threonine-protein kinase</keyword>
<proteinExistence type="predicted"/>
<accession>A0A5N5T6Z2</accession>
<evidence type="ECO:0000256" key="9">
    <source>
        <dbReference type="PROSITE-ProRule" id="PRU10141"/>
    </source>
</evidence>
<evidence type="ECO:0000256" key="8">
    <source>
        <dbReference type="ARBA" id="ARBA00048679"/>
    </source>
</evidence>
<dbReference type="Gene3D" id="1.10.510.10">
    <property type="entry name" value="Transferase(Phosphotransferase) domain 1"/>
    <property type="match status" value="1"/>
</dbReference>
<protein>
    <recommendedName>
        <fullName evidence="1">non-specific serine/threonine protein kinase</fullName>
        <ecNumber evidence="1">2.7.11.1</ecNumber>
    </recommendedName>
</protein>
<evidence type="ECO:0000313" key="12">
    <source>
        <dbReference type="Proteomes" id="UP000326759"/>
    </source>
</evidence>
<evidence type="ECO:0000256" key="3">
    <source>
        <dbReference type="ARBA" id="ARBA00022679"/>
    </source>
</evidence>
<dbReference type="InterPro" id="IPR011009">
    <property type="entry name" value="Kinase-like_dom_sf"/>
</dbReference>
<dbReference type="InterPro" id="IPR008271">
    <property type="entry name" value="Ser/Thr_kinase_AS"/>
</dbReference>
<dbReference type="GO" id="GO:0004674">
    <property type="term" value="F:protein serine/threonine kinase activity"/>
    <property type="evidence" value="ECO:0007669"/>
    <property type="project" value="UniProtKB-KW"/>
</dbReference>
<dbReference type="SUPFAM" id="SSF56112">
    <property type="entry name" value="Protein kinase-like (PK-like)"/>
    <property type="match status" value="1"/>
</dbReference>
<keyword evidence="3" id="KW-0808">Transferase</keyword>
<name>A0A5N5T6Z2_9CRUS</name>
<keyword evidence="12" id="KW-1185">Reference proteome</keyword>
<dbReference type="EMBL" id="SEYY01008988">
    <property type="protein sequence ID" value="KAB7501949.1"/>
    <property type="molecule type" value="Genomic_DNA"/>
</dbReference>
<dbReference type="OrthoDB" id="266718at2759"/>
<dbReference type="GO" id="GO:0007224">
    <property type="term" value="P:smoothened signaling pathway"/>
    <property type="evidence" value="ECO:0007669"/>
    <property type="project" value="TreeGrafter"/>
</dbReference>
<dbReference type="EC" id="2.7.11.1" evidence="1"/>
<dbReference type="InterPro" id="IPR017441">
    <property type="entry name" value="Protein_kinase_ATP_BS"/>
</dbReference>
<dbReference type="AlphaFoldDB" id="A0A5N5T6Z2"/>
<dbReference type="FunFam" id="1.10.510.10:FF:000571">
    <property type="entry name" value="Maternal embryonic leucine zipper kinase"/>
    <property type="match status" value="1"/>
</dbReference>
<keyword evidence="4 9" id="KW-0547">Nucleotide-binding</keyword>
<evidence type="ECO:0000259" key="10">
    <source>
        <dbReference type="PROSITE" id="PS50011"/>
    </source>
</evidence>
<organism evidence="11 12">
    <name type="scientific">Armadillidium nasatum</name>
    <dbReference type="NCBI Taxonomy" id="96803"/>
    <lineage>
        <taxon>Eukaryota</taxon>
        <taxon>Metazoa</taxon>
        <taxon>Ecdysozoa</taxon>
        <taxon>Arthropoda</taxon>
        <taxon>Crustacea</taxon>
        <taxon>Multicrustacea</taxon>
        <taxon>Malacostraca</taxon>
        <taxon>Eumalacostraca</taxon>
        <taxon>Peracarida</taxon>
        <taxon>Isopoda</taxon>
        <taxon>Oniscidea</taxon>
        <taxon>Crinocheta</taxon>
        <taxon>Armadillidiidae</taxon>
        <taxon>Armadillidium</taxon>
    </lineage>
</organism>
<comment type="catalytic activity">
    <reaction evidence="7">
        <text>L-threonyl-[protein] + ATP = O-phospho-L-threonyl-[protein] + ADP + H(+)</text>
        <dbReference type="Rhea" id="RHEA:46608"/>
        <dbReference type="Rhea" id="RHEA-COMP:11060"/>
        <dbReference type="Rhea" id="RHEA-COMP:11605"/>
        <dbReference type="ChEBI" id="CHEBI:15378"/>
        <dbReference type="ChEBI" id="CHEBI:30013"/>
        <dbReference type="ChEBI" id="CHEBI:30616"/>
        <dbReference type="ChEBI" id="CHEBI:61977"/>
        <dbReference type="ChEBI" id="CHEBI:456216"/>
        <dbReference type="EC" id="2.7.11.1"/>
    </reaction>
</comment>
<dbReference type="Proteomes" id="UP000326759">
    <property type="component" value="Unassembled WGS sequence"/>
</dbReference>
<comment type="caution">
    <text evidence="11">The sequence shown here is derived from an EMBL/GenBank/DDBJ whole genome shotgun (WGS) entry which is preliminary data.</text>
</comment>
<evidence type="ECO:0000256" key="2">
    <source>
        <dbReference type="ARBA" id="ARBA00022527"/>
    </source>
</evidence>
<reference evidence="11 12" key="1">
    <citation type="journal article" date="2019" name="PLoS Biol.">
        <title>Sex chromosomes control vertical transmission of feminizing Wolbachia symbionts in an isopod.</title>
        <authorList>
            <person name="Becking T."/>
            <person name="Chebbi M.A."/>
            <person name="Giraud I."/>
            <person name="Moumen B."/>
            <person name="Laverre T."/>
            <person name="Caubet Y."/>
            <person name="Peccoud J."/>
            <person name="Gilbert C."/>
            <person name="Cordaux R."/>
        </authorList>
    </citation>
    <scope>NUCLEOTIDE SEQUENCE [LARGE SCALE GENOMIC DNA]</scope>
    <source>
        <strain evidence="11">ANa2</strain>
        <tissue evidence="11">Whole body excluding digestive tract and cuticle</tissue>
    </source>
</reference>
<evidence type="ECO:0000256" key="6">
    <source>
        <dbReference type="ARBA" id="ARBA00022840"/>
    </source>
</evidence>
<dbReference type="PANTHER" id="PTHR22983">
    <property type="entry name" value="PROTEIN KINASE RELATED"/>
    <property type="match status" value="1"/>
</dbReference>
<evidence type="ECO:0000256" key="7">
    <source>
        <dbReference type="ARBA" id="ARBA00047899"/>
    </source>
</evidence>
<dbReference type="InterPro" id="IPR000719">
    <property type="entry name" value="Prot_kinase_dom"/>
</dbReference>
<dbReference type="GO" id="GO:0005524">
    <property type="term" value="F:ATP binding"/>
    <property type="evidence" value="ECO:0007669"/>
    <property type="project" value="UniProtKB-UniRule"/>
</dbReference>
<dbReference type="Pfam" id="PF00069">
    <property type="entry name" value="Pkinase"/>
    <property type="match status" value="1"/>
</dbReference>